<gene>
    <name evidence="1" type="ordered locus">MTR_5g031010</name>
</gene>
<evidence type="ECO:0000313" key="1">
    <source>
        <dbReference type="EMBL" id="AES95918.1"/>
    </source>
</evidence>
<dbReference type="AlphaFoldDB" id="G7KGG3"/>
<dbReference type="HOGENOM" id="CLU_2030178_0_0_1"/>
<reference evidence="1 3" key="1">
    <citation type="journal article" date="2011" name="Nature">
        <title>The Medicago genome provides insight into the evolution of rhizobial symbioses.</title>
        <authorList>
            <person name="Young N.D."/>
            <person name="Debelle F."/>
            <person name="Oldroyd G.E."/>
            <person name="Geurts R."/>
            <person name="Cannon S.B."/>
            <person name="Udvardi M.K."/>
            <person name="Benedito V.A."/>
            <person name="Mayer K.F."/>
            <person name="Gouzy J."/>
            <person name="Schoof H."/>
            <person name="Van de Peer Y."/>
            <person name="Proost S."/>
            <person name="Cook D.R."/>
            <person name="Meyers B.C."/>
            <person name="Spannagl M."/>
            <person name="Cheung F."/>
            <person name="De Mita S."/>
            <person name="Krishnakumar V."/>
            <person name="Gundlach H."/>
            <person name="Zhou S."/>
            <person name="Mudge J."/>
            <person name="Bharti A.K."/>
            <person name="Murray J.D."/>
            <person name="Naoumkina M.A."/>
            <person name="Rosen B."/>
            <person name="Silverstein K.A."/>
            <person name="Tang H."/>
            <person name="Rombauts S."/>
            <person name="Zhao P.X."/>
            <person name="Zhou P."/>
            <person name="Barbe V."/>
            <person name="Bardou P."/>
            <person name="Bechner M."/>
            <person name="Bellec A."/>
            <person name="Berger A."/>
            <person name="Berges H."/>
            <person name="Bidwell S."/>
            <person name="Bisseling T."/>
            <person name="Choisne N."/>
            <person name="Couloux A."/>
            <person name="Denny R."/>
            <person name="Deshpande S."/>
            <person name="Dai X."/>
            <person name="Doyle J.J."/>
            <person name="Dudez A.M."/>
            <person name="Farmer A.D."/>
            <person name="Fouteau S."/>
            <person name="Franken C."/>
            <person name="Gibelin C."/>
            <person name="Gish J."/>
            <person name="Goldstein S."/>
            <person name="Gonzalez A.J."/>
            <person name="Green P.J."/>
            <person name="Hallab A."/>
            <person name="Hartog M."/>
            <person name="Hua A."/>
            <person name="Humphray S.J."/>
            <person name="Jeong D.H."/>
            <person name="Jing Y."/>
            <person name="Jocker A."/>
            <person name="Kenton S.M."/>
            <person name="Kim D.J."/>
            <person name="Klee K."/>
            <person name="Lai H."/>
            <person name="Lang C."/>
            <person name="Lin S."/>
            <person name="Macmil S.L."/>
            <person name="Magdelenat G."/>
            <person name="Matthews L."/>
            <person name="McCorrison J."/>
            <person name="Monaghan E.L."/>
            <person name="Mun J.H."/>
            <person name="Najar F.Z."/>
            <person name="Nicholson C."/>
            <person name="Noirot C."/>
            <person name="O'Bleness M."/>
            <person name="Paule C.R."/>
            <person name="Poulain J."/>
            <person name="Prion F."/>
            <person name="Qin B."/>
            <person name="Qu C."/>
            <person name="Retzel E.F."/>
            <person name="Riddle C."/>
            <person name="Sallet E."/>
            <person name="Samain S."/>
            <person name="Samson N."/>
            <person name="Sanders I."/>
            <person name="Saurat O."/>
            <person name="Scarpelli C."/>
            <person name="Schiex T."/>
            <person name="Segurens B."/>
            <person name="Severin A.J."/>
            <person name="Sherrier D.J."/>
            <person name="Shi R."/>
            <person name="Sims S."/>
            <person name="Singer S.R."/>
            <person name="Sinharoy S."/>
            <person name="Sterck L."/>
            <person name="Viollet A."/>
            <person name="Wang B.B."/>
            <person name="Wang K."/>
            <person name="Wang M."/>
            <person name="Wang X."/>
            <person name="Warfsmann J."/>
            <person name="Weissenbach J."/>
            <person name="White D.D."/>
            <person name="White J.D."/>
            <person name="Wiley G.B."/>
            <person name="Wincker P."/>
            <person name="Xing Y."/>
            <person name="Yang L."/>
            <person name="Yao Z."/>
            <person name="Ying F."/>
            <person name="Zhai J."/>
            <person name="Zhou L."/>
            <person name="Zuber A."/>
            <person name="Denarie J."/>
            <person name="Dixon R.A."/>
            <person name="May G.D."/>
            <person name="Schwartz D.C."/>
            <person name="Rogers J."/>
            <person name="Quetier F."/>
            <person name="Town C.D."/>
            <person name="Roe B.A."/>
        </authorList>
    </citation>
    <scope>NUCLEOTIDE SEQUENCE [LARGE SCALE GENOMIC DNA]</scope>
    <source>
        <strain evidence="1">A17</strain>
        <strain evidence="2 3">cv. Jemalong A17</strain>
    </source>
</reference>
<accession>G7KGG3</accession>
<evidence type="ECO:0000313" key="3">
    <source>
        <dbReference type="Proteomes" id="UP000002051"/>
    </source>
</evidence>
<proteinExistence type="predicted"/>
<evidence type="ECO:0000313" key="2">
    <source>
        <dbReference type="EnsemblPlants" id="AES95918"/>
    </source>
</evidence>
<keyword evidence="3" id="KW-1185">Reference proteome</keyword>
<dbReference type="EnsemblPlants" id="AES95918">
    <property type="protein sequence ID" value="AES95918"/>
    <property type="gene ID" value="MTR_5g031010"/>
</dbReference>
<reference evidence="1 3" key="2">
    <citation type="journal article" date="2014" name="BMC Genomics">
        <title>An improved genome release (version Mt4.0) for the model legume Medicago truncatula.</title>
        <authorList>
            <person name="Tang H."/>
            <person name="Krishnakumar V."/>
            <person name="Bidwell S."/>
            <person name="Rosen B."/>
            <person name="Chan A."/>
            <person name="Zhou S."/>
            <person name="Gentzbittel L."/>
            <person name="Childs K.L."/>
            <person name="Yandell M."/>
            <person name="Gundlach H."/>
            <person name="Mayer K.F."/>
            <person name="Schwartz D.C."/>
            <person name="Town C.D."/>
        </authorList>
    </citation>
    <scope>GENOME REANNOTATION</scope>
    <source>
        <strain evidence="2 3">cv. Jemalong A17</strain>
    </source>
</reference>
<name>G7KGG3_MEDTR</name>
<protein>
    <submittedName>
        <fullName evidence="1 2">Uncharacterized protein</fullName>
    </submittedName>
</protein>
<dbReference type="PaxDb" id="3880-AES95918"/>
<dbReference type="EMBL" id="CM001221">
    <property type="protein sequence ID" value="AES95918.1"/>
    <property type="molecule type" value="Genomic_DNA"/>
</dbReference>
<dbReference type="Proteomes" id="UP000002051">
    <property type="component" value="Chromosome 5"/>
</dbReference>
<reference evidence="2" key="3">
    <citation type="submission" date="2015-04" db="UniProtKB">
        <authorList>
            <consortium name="EnsemblPlants"/>
        </authorList>
    </citation>
    <scope>IDENTIFICATION</scope>
    <source>
        <strain evidence="2">cv. Jemalong A17</strain>
    </source>
</reference>
<sequence>MSGHSTIVGEVKIRMVVTPYLSGLNTIIEWHTVVSLPCTILGSAVICLKESDLVVTQPGRTSRRLNMVDSREVDSKQVVVGRSVAGLMRLCYLMVVKADEVMNDIATADNEIEGDGTLVVTT</sequence>
<organism evidence="1 3">
    <name type="scientific">Medicago truncatula</name>
    <name type="common">Barrel medic</name>
    <name type="synonym">Medicago tribuloides</name>
    <dbReference type="NCBI Taxonomy" id="3880"/>
    <lineage>
        <taxon>Eukaryota</taxon>
        <taxon>Viridiplantae</taxon>
        <taxon>Streptophyta</taxon>
        <taxon>Embryophyta</taxon>
        <taxon>Tracheophyta</taxon>
        <taxon>Spermatophyta</taxon>
        <taxon>Magnoliopsida</taxon>
        <taxon>eudicotyledons</taxon>
        <taxon>Gunneridae</taxon>
        <taxon>Pentapetalae</taxon>
        <taxon>rosids</taxon>
        <taxon>fabids</taxon>
        <taxon>Fabales</taxon>
        <taxon>Fabaceae</taxon>
        <taxon>Papilionoideae</taxon>
        <taxon>50 kb inversion clade</taxon>
        <taxon>NPAAA clade</taxon>
        <taxon>Hologalegina</taxon>
        <taxon>IRL clade</taxon>
        <taxon>Trifolieae</taxon>
        <taxon>Medicago</taxon>
    </lineage>
</organism>